<feature type="non-terminal residue" evidence="1">
    <location>
        <position position="177"/>
    </location>
</feature>
<reference evidence="1 2" key="1">
    <citation type="journal article" date="2019" name="Sci. Rep.">
        <title>A high-quality genome of Eragrostis curvula grass provides insights into Poaceae evolution and supports new strategies to enhance forage quality.</title>
        <authorList>
            <person name="Carballo J."/>
            <person name="Santos B.A.C.M."/>
            <person name="Zappacosta D."/>
            <person name="Garbus I."/>
            <person name="Selva J.P."/>
            <person name="Gallo C.A."/>
            <person name="Diaz A."/>
            <person name="Albertini E."/>
            <person name="Caccamo M."/>
            <person name="Echenique V."/>
        </authorList>
    </citation>
    <scope>NUCLEOTIDE SEQUENCE [LARGE SCALE GENOMIC DNA]</scope>
    <source>
        <strain evidence="2">cv. Victoria</strain>
        <tissue evidence="1">Leaf</tissue>
    </source>
</reference>
<accession>A0A5J9TWJ1</accession>
<dbReference type="Gramene" id="TVU15021">
    <property type="protein sequence ID" value="TVU15021"/>
    <property type="gene ID" value="EJB05_38520"/>
</dbReference>
<dbReference type="EMBL" id="RWGY01000031">
    <property type="protein sequence ID" value="TVU15021.1"/>
    <property type="molecule type" value="Genomic_DNA"/>
</dbReference>
<dbReference type="Proteomes" id="UP000324897">
    <property type="component" value="Unassembled WGS sequence"/>
</dbReference>
<protein>
    <submittedName>
        <fullName evidence="1">Uncharacterized protein</fullName>
    </submittedName>
</protein>
<sequence>MMKTEAAARMWPGLLGSGGATQPRAWEAATFMRESNQVVTNLVPFILILISVSPHQSFFSLLASSQESIFFLVDLEPPCDEYKLAATGLPRLSCRARSTMKHLTRRAVAEVEENMSCTTAGSGILREASRGRRNGCCARCGGDVMRLLSHKEEAAAGMRARLLAHGDGMQQLKKVDA</sequence>
<dbReference type="AlphaFoldDB" id="A0A5J9TWJ1"/>
<evidence type="ECO:0000313" key="1">
    <source>
        <dbReference type="EMBL" id="TVU15021.1"/>
    </source>
</evidence>
<keyword evidence="2" id="KW-1185">Reference proteome</keyword>
<gene>
    <name evidence="1" type="ORF">EJB05_38520</name>
</gene>
<proteinExistence type="predicted"/>
<evidence type="ECO:0000313" key="2">
    <source>
        <dbReference type="Proteomes" id="UP000324897"/>
    </source>
</evidence>
<name>A0A5J9TWJ1_9POAL</name>
<comment type="caution">
    <text evidence="1">The sequence shown here is derived from an EMBL/GenBank/DDBJ whole genome shotgun (WGS) entry which is preliminary data.</text>
</comment>
<organism evidence="1 2">
    <name type="scientific">Eragrostis curvula</name>
    <name type="common">weeping love grass</name>
    <dbReference type="NCBI Taxonomy" id="38414"/>
    <lineage>
        <taxon>Eukaryota</taxon>
        <taxon>Viridiplantae</taxon>
        <taxon>Streptophyta</taxon>
        <taxon>Embryophyta</taxon>
        <taxon>Tracheophyta</taxon>
        <taxon>Spermatophyta</taxon>
        <taxon>Magnoliopsida</taxon>
        <taxon>Liliopsida</taxon>
        <taxon>Poales</taxon>
        <taxon>Poaceae</taxon>
        <taxon>PACMAD clade</taxon>
        <taxon>Chloridoideae</taxon>
        <taxon>Eragrostideae</taxon>
        <taxon>Eragrostidinae</taxon>
        <taxon>Eragrostis</taxon>
    </lineage>
</organism>